<dbReference type="PANTHER" id="PTHR43335">
    <property type="entry name" value="ABC TRANSPORTER, ATP-BINDING PROTEIN"/>
    <property type="match status" value="1"/>
</dbReference>
<comment type="similarity">
    <text evidence="1">Belongs to the ABC transporter superfamily.</text>
</comment>
<dbReference type="STRING" id="933944.AN215_03975"/>
<dbReference type="InterPro" id="IPR027417">
    <property type="entry name" value="P-loop_NTPase"/>
</dbReference>
<dbReference type="OrthoDB" id="5116176at2"/>
<accession>A0A1E7JS62</accession>
<evidence type="ECO:0000256" key="1">
    <source>
        <dbReference type="ARBA" id="ARBA00005417"/>
    </source>
</evidence>
<evidence type="ECO:0000259" key="5">
    <source>
        <dbReference type="PROSITE" id="PS50893"/>
    </source>
</evidence>
<keyword evidence="7" id="KW-1185">Reference proteome</keyword>
<evidence type="ECO:0000256" key="2">
    <source>
        <dbReference type="ARBA" id="ARBA00022448"/>
    </source>
</evidence>
<evidence type="ECO:0000256" key="3">
    <source>
        <dbReference type="ARBA" id="ARBA00022741"/>
    </source>
</evidence>
<evidence type="ECO:0000313" key="6">
    <source>
        <dbReference type="EMBL" id="OEU91687.1"/>
    </source>
</evidence>
<dbReference type="InterPro" id="IPR003439">
    <property type="entry name" value="ABC_transporter-like_ATP-bd"/>
</dbReference>
<organism evidence="6 7">
    <name type="scientific">Streptomyces abyssalis</name>
    <dbReference type="NCBI Taxonomy" id="933944"/>
    <lineage>
        <taxon>Bacteria</taxon>
        <taxon>Bacillati</taxon>
        <taxon>Actinomycetota</taxon>
        <taxon>Actinomycetes</taxon>
        <taxon>Kitasatosporales</taxon>
        <taxon>Streptomycetaceae</taxon>
        <taxon>Streptomyces</taxon>
    </lineage>
</organism>
<dbReference type="RefSeq" id="WP_070010192.1">
    <property type="nucleotide sequence ID" value="NZ_LJGS01000038.1"/>
</dbReference>
<dbReference type="SUPFAM" id="SSF52540">
    <property type="entry name" value="P-loop containing nucleoside triphosphate hydrolases"/>
    <property type="match status" value="1"/>
</dbReference>
<dbReference type="Gene3D" id="3.40.50.300">
    <property type="entry name" value="P-loop containing nucleotide triphosphate hydrolases"/>
    <property type="match status" value="1"/>
</dbReference>
<dbReference type="EMBL" id="LJGT01000037">
    <property type="protein sequence ID" value="OEU91687.1"/>
    <property type="molecule type" value="Genomic_DNA"/>
</dbReference>
<reference evidence="6 7" key="1">
    <citation type="journal article" date="2016" name="Front. Microbiol.">
        <title>Comparative Genomics Analysis of Streptomyces Species Reveals Their Adaptation to the Marine Environment and Their Diversity at the Genomic Level.</title>
        <authorList>
            <person name="Tian X."/>
            <person name="Zhang Z."/>
            <person name="Yang T."/>
            <person name="Chen M."/>
            <person name="Li J."/>
            <person name="Chen F."/>
            <person name="Yang J."/>
            <person name="Li W."/>
            <person name="Zhang B."/>
            <person name="Zhang Z."/>
            <person name="Wu J."/>
            <person name="Zhang C."/>
            <person name="Long L."/>
            <person name="Xiao J."/>
        </authorList>
    </citation>
    <scope>NUCLEOTIDE SEQUENCE [LARGE SCALE GENOMIC DNA]</scope>
    <source>
        <strain evidence="6 7">SCSIO 10390</strain>
    </source>
</reference>
<keyword evidence="2" id="KW-0813">Transport</keyword>
<dbReference type="PROSITE" id="PS00211">
    <property type="entry name" value="ABC_TRANSPORTER_1"/>
    <property type="match status" value="1"/>
</dbReference>
<keyword evidence="3" id="KW-0547">Nucleotide-binding</keyword>
<dbReference type="GO" id="GO:0005524">
    <property type="term" value="F:ATP binding"/>
    <property type="evidence" value="ECO:0007669"/>
    <property type="project" value="UniProtKB-KW"/>
</dbReference>
<dbReference type="Proteomes" id="UP000176087">
    <property type="component" value="Unassembled WGS sequence"/>
</dbReference>
<gene>
    <name evidence="6" type="ORF">AN215_03975</name>
</gene>
<evidence type="ECO:0000256" key="4">
    <source>
        <dbReference type="ARBA" id="ARBA00022840"/>
    </source>
</evidence>
<dbReference type="PANTHER" id="PTHR43335:SF4">
    <property type="entry name" value="ABC TRANSPORTER, ATP-BINDING PROTEIN"/>
    <property type="match status" value="1"/>
</dbReference>
<feature type="domain" description="ABC transporter" evidence="5">
    <location>
        <begin position="6"/>
        <end position="236"/>
    </location>
</feature>
<sequence length="250" mass="26685">MSELRLQTRNLTRAFPGGAGVHGVDLDVTAGQIHALVGLNGAGKTTLMRLLLGMLRPDSGAVRLGGCALGEAGAATWARVGHLVGHPLAYPELDAESNLTVAARMRGVPRPRIPAMVARALAELDLEQYARVRTRVLSSGNRQRLGVAGALQHDPDLVVLDEPTNALDPAGVLLVREALLRRAHAGAGVLVSSHHLDEVARIAHRITVVNRGRTIGTLDPEGVEIERAFFALVHADDERRKGCTQPSRPR</sequence>
<dbReference type="InterPro" id="IPR003593">
    <property type="entry name" value="AAA+_ATPase"/>
</dbReference>
<comment type="caution">
    <text evidence="6">The sequence shown here is derived from an EMBL/GenBank/DDBJ whole genome shotgun (WGS) entry which is preliminary data.</text>
</comment>
<protein>
    <submittedName>
        <fullName evidence="6">ABC transporter</fullName>
    </submittedName>
</protein>
<dbReference type="PROSITE" id="PS50893">
    <property type="entry name" value="ABC_TRANSPORTER_2"/>
    <property type="match status" value="1"/>
</dbReference>
<dbReference type="AlphaFoldDB" id="A0A1E7JS62"/>
<dbReference type="PATRIC" id="fig|933944.5.peg.1879"/>
<name>A0A1E7JS62_9ACTN</name>
<keyword evidence="4" id="KW-0067">ATP-binding</keyword>
<dbReference type="SMART" id="SM00382">
    <property type="entry name" value="AAA"/>
    <property type="match status" value="1"/>
</dbReference>
<dbReference type="InterPro" id="IPR017871">
    <property type="entry name" value="ABC_transporter-like_CS"/>
</dbReference>
<dbReference type="GO" id="GO:0016887">
    <property type="term" value="F:ATP hydrolysis activity"/>
    <property type="evidence" value="ECO:0007669"/>
    <property type="project" value="InterPro"/>
</dbReference>
<dbReference type="Pfam" id="PF00005">
    <property type="entry name" value="ABC_tran"/>
    <property type="match status" value="1"/>
</dbReference>
<evidence type="ECO:0000313" key="7">
    <source>
        <dbReference type="Proteomes" id="UP000176087"/>
    </source>
</evidence>
<proteinExistence type="inferred from homology"/>